<dbReference type="InterPro" id="IPR036097">
    <property type="entry name" value="HisK_dim/P_sf"/>
</dbReference>
<keyword evidence="5" id="KW-0808">Transferase</keyword>
<evidence type="ECO:0000259" key="8">
    <source>
        <dbReference type="PROSITE" id="PS50109"/>
    </source>
</evidence>
<feature type="domain" description="PAC" evidence="9">
    <location>
        <begin position="86"/>
        <end position="141"/>
    </location>
</feature>
<dbReference type="InterPro" id="IPR035965">
    <property type="entry name" value="PAS-like_dom_sf"/>
</dbReference>
<evidence type="ECO:0000256" key="5">
    <source>
        <dbReference type="ARBA" id="ARBA00022679"/>
    </source>
</evidence>
<dbReference type="Pfam" id="PF02518">
    <property type="entry name" value="HATPase_c"/>
    <property type="match status" value="1"/>
</dbReference>
<evidence type="ECO:0000256" key="2">
    <source>
        <dbReference type="ARBA" id="ARBA00004236"/>
    </source>
</evidence>
<comment type="catalytic activity">
    <reaction evidence="1">
        <text>ATP + protein L-histidine = ADP + protein N-phospho-L-histidine.</text>
        <dbReference type="EC" id="2.7.13.3"/>
    </reaction>
</comment>
<feature type="domain" description="Histidine kinase" evidence="8">
    <location>
        <begin position="159"/>
        <end position="380"/>
    </location>
</feature>
<dbReference type="PANTHER" id="PTHR43711">
    <property type="entry name" value="TWO-COMPONENT HISTIDINE KINASE"/>
    <property type="match status" value="1"/>
</dbReference>
<keyword evidence="7" id="KW-0902">Two-component regulatory system</keyword>
<dbReference type="PANTHER" id="PTHR43711:SF31">
    <property type="entry name" value="HISTIDINE KINASE"/>
    <property type="match status" value="1"/>
</dbReference>
<keyword evidence="4" id="KW-0597">Phosphoprotein</keyword>
<dbReference type="Gene3D" id="1.10.287.130">
    <property type="match status" value="1"/>
</dbReference>
<dbReference type="SUPFAM" id="SSF55785">
    <property type="entry name" value="PYP-like sensor domain (PAS domain)"/>
    <property type="match status" value="1"/>
</dbReference>
<dbReference type="InterPro" id="IPR003594">
    <property type="entry name" value="HATPase_dom"/>
</dbReference>
<dbReference type="SUPFAM" id="SSF55874">
    <property type="entry name" value="ATPase domain of HSP90 chaperone/DNA topoisomerase II/histidine kinase"/>
    <property type="match status" value="1"/>
</dbReference>
<dbReference type="Gene3D" id="3.30.450.20">
    <property type="entry name" value="PAS domain"/>
    <property type="match status" value="1"/>
</dbReference>
<evidence type="ECO:0000256" key="1">
    <source>
        <dbReference type="ARBA" id="ARBA00000085"/>
    </source>
</evidence>
<reference evidence="10 11" key="1">
    <citation type="journal article" date="2019" name="Int. J. Syst. Evol. Microbiol.">
        <title>The Global Catalogue of Microorganisms (GCM) 10K type strain sequencing project: providing services to taxonomists for standard genome sequencing and annotation.</title>
        <authorList>
            <consortium name="The Broad Institute Genomics Platform"/>
            <consortium name="The Broad Institute Genome Sequencing Center for Infectious Disease"/>
            <person name="Wu L."/>
            <person name="Ma J."/>
        </authorList>
    </citation>
    <scope>NUCLEOTIDE SEQUENCE [LARGE SCALE GENOMIC DNA]</scope>
    <source>
        <strain evidence="10 11">JCM 15478</strain>
    </source>
</reference>
<dbReference type="InterPro" id="IPR036890">
    <property type="entry name" value="HATPase_C_sf"/>
</dbReference>
<gene>
    <name evidence="10" type="ORF">GCM10009801_53240</name>
</gene>
<keyword evidence="6" id="KW-0418">Kinase</keyword>
<dbReference type="PROSITE" id="PS50113">
    <property type="entry name" value="PAC"/>
    <property type="match status" value="1"/>
</dbReference>
<sequence length="388" mass="41328">MIRDPFLPSVPPAHVRVLRAALQAAPLGVLCQGTDGRIVAANDALGGMFGLGPECDISPGAPARTVLEEIARRYVPGHPAARTSPRDHAPRIRRVTEIPLRDGRVVNRETVPLQDGDAHVGFLWTYRDVTEAKRTEHDLRRDNEDLERVLRERREFTATASHELRTPLAAVVSFCELLADPASGTLDVHQRDFLAAIARNAEHMRQVITRLLPASGAPGGAAGPHGLELGEVRVPRLLDHALAARTAAMEEAGVFLTVRCADGPPLRGDEHLLERVVTNLLGNAAKYTAAGGDVRLTAAPRGAAWEIEVADTGIGVPEESRNAIFQTFARAPNAERGGYPGSGIGLAVSHDIVRLHGGTLTVGGTEGEGAVFRLRLPLAGPDGGERAA</sequence>
<dbReference type="EC" id="2.7.13.3" evidence="3"/>
<dbReference type="RefSeq" id="WP_344531819.1">
    <property type="nucleotide sequence ID" value="NZ_BAAAPE010000013.1"/>
</dbReference>
<evidence type="ECO:0000313" key="10">
    <source>
        <dbReference type="EMBL" id="GAA2089124.1"/>
    </source>
</evidence>
<dbReference type="InterPro" id="IPR000700">
    <property type="entry name" value="PAS-assoc_C"/>
</dbReference>
<dbReference type="EMBL" id="BAAAPE010000013">
    <property type="protein sequence ID" value="GAA2089124.1"/>
    <property type="molecule type" value="Genomic_DNA"/>
</dbReference>
<evidence type="ECO:0000256" key="6">
    <source>
        <dbReference type="ARBA" id="ARBA00022777"/>
    </source>
</evidence>
<comment type="subcellular location">
    <subcellularLocation>
        <location evidence="2">Cell membrane</location>
    </subcellularLocation>
</comment>
<dbReference type="Pfam" id="PF12860">
    <property type="entry name" value="PAS_7"/>
    <property type="match status" value="1"/>
</dbReference>
<protein>
    <recommendedName>
        <fullName evidence="3">histidine kinase</fullName>
        <ecNumber evidence="3">2.7.13.3</ecNumber>
    </recommendedName>
</protein>
<dbReference type="InterPro" id="IPR050736">
    <property type="entry name" value="Sensor_HK_Regulatory"/>
</dbReference>
<proteinExistence type="predicted"/>
<accession>A0ABN2WFC0</accession>
<dbReference type="PROSITE" id="PS50109">
    <property type="entry name" value="HIS_KIN"/>
    <property type="match status" value="1"/>
</dbReference>
<evidence type="ECO:0000256" key="4">
    <source>
        <dbReference type="ARBA" id="ARBA00022553"/>
    </source>
</evidence>
<dbReference type="PRINTS" id="PR00344">
    <property type="entry name" value="BCTRLSENSOR"/>
</dbReference>
<evidence type="ECO:0000256" key="7">
    <source>
        <dbReference type="ARBA" id="ARBA00023012"/>
    </source>
</evidence>
<evidence type="ECO:0000256" key="3">
    <source>
        <dbReference type="ARBA" id="ARBA00012438"/>
    </source>
</evidence>
<dbReference type="SMART" id="SM00388">
    <property type="entry name" value="HisKA"/>
    <property type="match status" value="1"/>
</dbReference>
<evidence type="ECO:0000259" key="9">
    <source>
        <dbReference type="PROSITE" id="PS50113"/>
    </source>
</evidence>
<name>A0ABN2WFC0_9ACTN</name>
<dbReference type="InterPro" id="IPR003661">
    <property type="entry name" value="HisK_dim/P_dom"/>
</dbReference>
<dbReference type="Pfam" id="PF00512">
    <property type="entry name" value="HisKA"/>
    <property type="match status" value="1"/>
</dbReference>
<evidence type="ECO:0000313" key="11">
    <source>
        <dbReference type="Proteomes" id="UP001500016"/>
    </source>
</evidence>
<dbReference type="Gene3D" id="3.30.565.10">
    <property type="entry name" value="Histidine kinase-like ATPase, C-terminal domain"/>
    <property type="match status" value="1"/>
</dbReference>
<comment type="caution">
    <text evidence="10">The sequence shown here is derived from an EMBL/GenBank/DDBJ whole genome shotgun (WGS) entry which is preliminary data.</text>
</comment>
<dbReference type="Proteomes" id="UP001500016">
    <property type="component" value="Unassembled WGS sequence"/>
</dbReference>
<keyword evidence="11" id="KW-1185">Reference proteome</keyword>
<dbReference type="SMART" id="SM00387">
    <property type="entry name" value="HATPase_c"/>
    <property type="match status" value="1"/>
</dbReference>
<dbReference type="SUPFAM" id="SSF47384">
    <property type="entry name" value="Homodimeric domain of signal transducing histidine kinase"/>
    <property type="match status" value="1"/>
</dbReference>
<organism evidence="10 11">
    <name type="scientific">Streptomyces albiaxialis</name>
    <dbReference type="NCBI Taxonomy" id="329523"/>
    <lineage>
        <taxon>Bacteria</taxon>
        <taxon>Bacillati</taxon>
        <taxon>Actinomycetota</taxon>
        <taxon>Actinomycetes</taxon>
        <taxon>Kitasatosporales</taxon>
        <taxon>Streptomycetaceae</taxon>
        <taxon>Streptomyces</taxon>
    </lineage>
</organism>
<dbReference type="CDD" id="cd00082">
    <property type="entry name" value="HisKA"/>
    <property type="match status" value="1"/>
</dbReference>
<dbReference type="InterPro" id="IPR004358">
    <property type="entry name" value="Sig_transdc_His_kin-like_C"/>
</dbReference>
<dbReference type="InterPro" id="IPR005467">
    <property type="entry name" value="His_kinase_dom"/>
</dbReference>